<dbReference type="Pfam" id="PF23948">
    <property type="entry name" value="ARM_5"/>
    <property type="match status" value="1"/>
</dbReference>
<dbReference type="PROSITE" id="PS00675">
    <property type="entry name" value="SIGMA54_INTERACT_1"/>
    <property type="match status" value="1"/>
</dbReference>
<feature type="repeat" description="WD" evidence="3">
    <location>
        <begin position="1696"/>
        <end position="1732"/>
    </location>
</feature>
<dbReference type="PROSITE" id="PS50294">
    <property type="entry name" value="WD_REPEATS_REGION"/>
    <property type="match status" value="12"/>
</dbReference>
<reference evidence="6" key="2">
    <citation type="journal article" date="2022" name="Microbiol. Resour. Announc.">
        <title>Whole-Genome Sequence of Entomortierella parvispora E1425, a Mucoromycotan Fungus Associated with Burkholderiaceae-Related Endosymbiotic Bacteria.</title>
        <authorList>
            <person name="Herlambang A."/>
            <person name="Guo Y."/>
            <person name="Takashima Y."/>
            <person name="Narisawa K."/>
            <person name="Ohta H."/>
            <person name="Nishizawa T."/>
        </authorList>
    </citation>
    <scope>NUCLEOTIDE SEQUENCE</scope>
    <source>
        <strain evidence="6">E1425</strain>
    </source>
</reference>
<dbReference type="SUPFAM" id="SSF50998">
    <property type="entry name" value="Quinoprotein alcohol dehydrogenase-like"/>
    <property type="match status" value="1"/>
</dbReference>
<dbReference type="SUPFAM" id="SSF50978">
    <property type="entry name" value="WD40 repeat-like"/>
    <property type="match status" value="1"/>
</dbReference>
<gene>
    <name evidence="6" type="ORF">EMPS_03551</name>
</gene>
<feature type="repeat" description="WD" evidence="3">
    <location>
        <begin position="1528"/>
        <end position="1564"/>
    </location>
</feature>
<dbReference type="Gene3D" id="3.40.50.300">
    <property type="entry name" value="P-loop containing nucleotide triphosphate hydrolases"/>
    <property type="match status" value="1"/>
</dbReference>
<dbReference type="InterPro" id="IPR027417">
    <property type="entry name" value="P-loop_NTPase"/>
</dbReference>
<evidence type="ECO:0000256" key="1">
    <source>
        <dbReference type="ARBA" id="ARBA00022574"/>
    </source>
</evidence>
<dbReference type="InterPro" id="IPR025662">
    <property type="entry name" value="Sigma_54_int_dom_ATP-bd_1"/>
</dbReference>
<dbReference type="OrthoDB" id="538223at2759"/>
<dbReference type="InterPro" id="IPR001646">
    <property type="entry name" value="5peptide_repeat"/>
</dbReference>
<accession>A0A9P3LUI4</accession>
<dbReference type="InterPro" id="IPR036322">
    <property type="entry name" value="WD40_repeat_dom_sf"/>
</dbReference>
<dbReference type="PRINTS" id="PR00320">
    <property type="entry name" value="GPROTEINBRPT"/>
</dbReference>
<dbReference type="InterPro" id="IPR015943">
    <property type="entry name" value="WD40/YVTN_repeat-like_dom_sf"/>
</dbReference>
<name>A0A9P3LUI4_9FUNG</name>
<evidence type="ECO:0000256" key="2">
    <source>
        <dbReference type="ARBA" id="ARBA00022737"/>
    </source>
</evidence>
<proteinExistence type="predicted"/>
<feature type="compositionally biased region" description="Low complexity" evidence="4">
    <location>
        <begin position="33"/>
        <end position="86"/>
    </location>
</feature>
<dbReference type="Gene3D" id="2.160.20.80">
    <property type="entry name" value="E3 ubiquitin-protein ligase SopA"/>
    <property type="match status" value="1"/>
</dbReference>
<dbReference type="CDD" id="cd00200">
    <property type="entry name" value="WD40"/>
    <property type="match status" value="2"/>
</dbReference>
<feature type="repeat" description="WD" evidence="3">
    <location>
        <begin position="1315"/>
        <end position="1356"/>
    </location>
</feature>
<evidence type="ECO:0000256" key="3">
    <source>
        <dbReference type="PROSITE-ProRule" id="PRU00221"/>
    </source>
</evidence>
<evidence type="ECO:0000313" key="6">
    <source>
        <dbReference type="EMBL" id="GJJ71201.1"/>
    </source>
</evidence>
<dbReference type="Proteomes" id="UP000827284">
    <property type="component" value="Unassembled WGS sequence"/>
</dbReference>
<feature type="region of interest" description="Disordered" evidence="4">
    <location>
        <begin position="29"/>
        <end position="89"/>
    </location>
</feature>
<dbReference type="Pfam" id="PF00400">
    <property type="entry name" value="WD40"/>
    <property type="match status" value="12"/>
</dbReference>
<feature type="region of interest" description="Disordered" evidence="4">
    <location>
        <begin position="140"/>
        <end position="173"/>
    </location>
</feature>
<dbReference type="PROSITE" id="PS50082">
    <property type="entry name" value="WD_REPEATS_2"/>
    <property type="match status" value="12"/>
</dbReference>
<keyword evidence="1 3" id="KW-0853">WD repeat</keyword>
<feature type="repeat" description="WD" evidence="3">
    <location>
        <begin position="1484"/>
        <end position="1525"/>
    </location>
</feature>
<keyword evidence="7" id="KW-1185">Reference proteome</keyword>
<feature type="repeat" description="WD" evidence="3">
    <location>
        <begin position="1357"/>
        <end position="1394"/>
    </location>
</feature>
<feature type="repeat" description="WD" evidence="3">
    <location>
        <begin position="1400"/>
        <end position="1441"/>
    </location>
</feature>
<dbReference type="InterPro" id="IPR011047">
    <property type="entry name" value="Quinoprotein_ADH-like_sf"/>
</dbReference>
<dbReference type="EMBL" id="BQFW01000005">
    <property type="protein sequence ID" value="GJJ71201.1"/>
    <property type="molecule type" value="Genomic_DNA"/>
</dbReference>
<sequence length="1873" mass="207371">MEKSTPPPMIASSGPVPKKKAVFCGLFSKKSTKTPAPTPAAIPVLKSKPTAPSATTTTTPSKPATAPSSPPASAGKKSKAAQKSSKVIQVSDVPLGLFPENVARKENEFKPPETIDYIKSTVELVYYHTVLAKAAAIAKASSSPPSPPPVSPAKDNNLSQPTPPPPPPLPTLNSEQAEWVQEMEKTPLEKEYLRQMLNWMIDSYIRDPSKFPEAIREIVLLGPVLDKIQYRNLLNQLIKQFKASTLLDPELVRGMAQLIQDAGIGYLNFDDLTDILTEIRTREEQHKADEYLFYLTSAVTKILNAMVEDKVEGNSVYLDRIKDHEPTLKILSSLRNNKNDPFLKFQALYAYQAMQWIPNGESTTQRNLRHFIGVVGGLVKVSGVIQLDFQGFFGGLKEIQQEVSDICDTLSSGWEDGQSLLENSKEMYKDLKIGLGLSKPKMWYVALRGAERLVRYGQLADLNQLVSTAPCRTDPLFLWGICQLLGDIAIDSAWKKETRSQAITFLGEIFVSIADSETHRSVQNWVLTILKTVSEIPLVSSSPNYTDDEEIQNQATALGQKLKTEGNTILPFTYPLKTRLPDPKSSQLLRKINEEPDLDLVVARLRKYRMQEYNQFYEDDSVFVDPLAKPNLQASEDRDNVVPLRDRVDDFLDRSQNNKTSSPVMLILGDSGSGKSRFNRKLEYDLWNSYEVGKPIPLFVDLKSIARLDKDLIKTHLAGLKDVVEFTDNHLNELMQEHRPLAMICDGYDECNGWPNLYYGNKMGPEVKMIVTCRSQYMTPNSSYRSYFEPMLDPYSSKRLQRGATASTLVEAVIIPFMKDQIENYVDQHTKLQQAERDRRALSSTEDSLASDQLVWSKDRYMEQFEKVSHLLDLVKNPFLLRLMLITLPSIAQTRQDLSTITRVVLYDKYVAEYFRKEFVRLTLQEPHMPPPKRDAFQQVSQSFLRNEMDFSMDLADSMFKENNGVNYVKYNTSVNNKKASWKDAFFSDEAVIRIKRESCPLTCSKVAPQQDDANNKNKNQSASSPLKRPKIVLTDVYEFNHRSIMEYFFSCLMFSPEFSPDLQSYQDMDMSPILGLTECLESITADSSSSSPYLADHPFGRQDLAKEPSIVSFLAERVRESEEFEEQLQAIIILSKTDERASRAAANAITILIQAGVRFNGQDLRGIKIPGADLSFGQFDSAQLQGADLRNTTLRSTWLRQADLSGAKMEGADFAEWLFLDEGQIVRCSAYSPNKDSCPPGLWNGKNRCAFGLTNGNISLYDTTTWEKLHALQGHTERVESIAFSPCGNLIVSGSTDKTVRLWDAQTGVETRAFLGHEDVINAVAYSPLGLQVASGSRDKTVRLWDIETGATLRVLRGHTDSITSLSYSPSDGQQVISGSVDKTVRMWETTTGADGFVLRDHGKSILSVAYAPNGLQFASGSSDKTVRLWDAQTGAAKLVLKGHTKDVTCVSYSPDGLQIASSSAGKSVRLWDANTGAAGPILSGHTKSVWSVAYSPNGRQLATTSSDKTVRLWRLQTGAESGPILKGHHMSDVTGVAYSPKSQQVASCSWDNTVRLWDAQTGVPGPVLSEHTDSVRCVAFSPSGHQIVSGSVDTTVRLWDAQTGESGIVLKGHTASVWGVAYSPSGHQIASVSVDHTVRLWDAESGATASVLDEHTDNVSCVEYSPSGLLIASGSWDTTVRLWDALTGMPGFIFTAHEKPVAALSFSPNGKQIASGGQDRLVRLWDIETGIESCAPLSHATFVFSVAYSPDGNQIVSGGQDSTVRLWDVESGTCLVTVSDFLGPILGLDWRATDPQSSDAYLVTSSRDRSVCMWSIVEQKEGRGPSIHLQWSSIQERLVLSGASIQNVSDLSSVNLQLMQQRGAVGQPVNL</sequence>
<reference evidence="6" key="1">
    <citation type="submission" date="2021-11" db="EMBL/GenBank/DDBJ databases">
        <authorList>
            <person name="Herlambang A."/>
            <person name="Guo Y."/>
            <person name="Takashima Y."/>
            <person name="Nishizawa T."/>
        </authorList>
    </citation>
    <scope>NUCLEOTIDE SEQUENCE</scope>
    <source>
        <strain evidence="6">E1425</strain>
    </source>
</reference>
<dbReference type="SMART" id="SM00320">
    <property type="entry name" value="WD40"/>
    <property type="match status" value="14"/>
</dbReference>
<dbReference type="PANTHER" id="PTHR19848:SF8">
    <property type="entry name" value="F-BOX AND WD REPEAT DOMAIN CONTAINING 7"/>
    <property type="match status" value="1"/>
</dbReference>
<feature type="repeat" description="WD" evidence="3">
    <location>
        <begin position="1654"/>
        <end position="1686"/>
    </location>
</feature>
<evidence type="ECO:0000313" key="7">
    <source>
        <dbReference type="Proteomes" id="UP000827284"/>
    </source>
</evidence>
<feature type="repeat" description="WD" evidence="3">
    <location>
        <begin position="1273"/>
        <end position="1314"/>
    </location>
</feature>
<evidence type="ECO:0000256" key="4">
    <source>
        <dbReference type="SAM" id="MobiDB-lite"/>
    </source>
</evidence>
<feature type="repeat" description="WD" evidence="3">
    <location>
        <begin position="1570"/>
        <end position="1611"/>
    </location>
</feature>
<dbReference type="InterPro" id="IPR056251">
    <property type="entry name" value="Arm_rpt_dom"/>
</dbReference>
<organism evidence="6 7">
    <name type="scientific">Entomortierella parvispora</name>
    <dbReference type="NCBI Taxonomy" id="205924"/>
    <lineage>
        <taxon>Eukaryota</taxon>
        <taxon>Fungi</taxon>
        <taxon>Fungi incertae sedis</taxon>
        <taxon>Mucoromycota</taxon>
        <taxon>Mortierellomycotina</taxon>
        <taxon>Mortierellomycetes</taxon>
        <taxon>Mortierellales</taxon>
        <taxon>Mortierellaceae</taxon>
        <taxon>Entomortierella</taxon>
    </lineage>
</organism>
<protein>
    <recommendedName>
        <fullName evidence="5">Arm-like repeat domain-containing protein</fullName>
    </recommendedName>
</protein>
<feature type="region of interest" description="Disordered" evidence="4">
    <location>
        <begin position="1007"/>
        <end position="1026"/>
    </location>
</feature>
<dbReference type="InterPro" id="IPR020472">
    <property type="entry name" value="WD40_PAC1"/>
</dbReference>
<keyword evidence="2" id="KW-0677">Repeat</keyword>
<feature type="repeat" description="WD" evidence="3">
    <location>
        <begin position="1442"/>
        <end position="1478"/>
    </location>
</feature>
<dbReference type="Pfam" id="PF00805">
    <property type="entry name" value="Pentapeptide"/>
    <property type="match status" value="1"/>
</dbReference>
<comment type="caution">
    <text evidence="6">The sequence shown here is derived from an EMBL/GenBank/DDBJ whole genome shotgun (WGS) entry which is preliminary data.</text>
</comment>
<dbReference type="InterPro" id="IPR001680">
    <property type="entry name" value="WD40_rpt"/>
</dbReference>
<dbReference type="Gene3D" id="2.130.10.10">
    <property type="entry name" value="YVTN repeat-like/Quinoprotein amine dehydrogenase"/>
    <property type="match status" value="5"/>
</dbReference>
<dbReference type="PROSITE" id="PS00678">
    <property type="entry name" value="WD_REPEATS_1"/>
    <property type="match status" value="8"/>
</dbReference>
<feature type="domain" description="Arm-like repeat" evidence="5">
    <location>
        <begin position="180"/>
        <end position="543"/>
    </location>
</feature>
<dbReference type="InterPro" id="IPR019775">
    <property type="entry name" value="WD40_repeat_CS"/>
</dbReference>
<feature type="repeat" description="WD" evidence="3">
    <location>
        <begin position="1612"/>
        <end position="1653"/>
    </location>
</feature>
<feature type="compositionally biased region" description="Low complexity" evidence="4">
    <location>
        <begin position="1010"/>
        <end position="1025"/>
    </location>
</feature>
<dbReference type="SUPFAM" id="SSF141571">
    <property type="entry name" value="Pentapeptide repeat-like"/>
    <property type="match status" value="1"/>
</dbReference>
<evidence type="ECO:0000259" key="5">
    <source>
        <dbReference type="Pfam" id="PF23948"/>
    </source>
</evidence>
<feature type="compositionally biased region" description="Pro residues" evidence="4">
    <location>
        <begin position="161"/>
        <end position="170"/>
    </location>
</feature>
<dbReference type="PANTHER" id="PTHR19848">
    <property type="entry name" value="WD40 REPEAT PROTEIN"/>
    <property type="match status" value="1"/>
</dbReference>
<feature type="repeat" description="WD" evidence="3">
    <location>
        <begin position="1738"/>
        <end position="1779"/>
    </location>
</feature>